<reference evidence="2 3" key="1">
    <citation type="submission" date="2018-08" db="EMBL/GenBank/DDBJ databases">
        <title>Genomic Encyclopedia of Archaeal and Bacterial Type Strains, Phase II (KMG-II): from individual species to whole genera.</title>
        <authorList>
            <person name="Goeker M."/>
        </authorList>
    </citation>
    <scope>NUCLEOTIDE SEQUENCE [LARGE SCALE GENOMIC DNA]</scope>
    <source>
        <strain evidence="2 3">DSM 17905</strain>
    </source>
</reference>
<name>A0A3D9UFZ4_9GAMM</name>
<evidence type="ECO:0000313" key="3">
    <source>
        <dbReference type="Proteomes" id="UP000256294"/>
    </source>
</evidence>
<dbReference type="Pfam" id="PF19268">
    <property type="entry name" value="CIS_TMP"/>
    <property type="match status" value="1"/>
</dbReference>
<evidence type="ECO:0000256" key="1">
    <source>
        <dbReference type="SAM" id="Coils"/>
    </source>
</evidence>
<sequence>MNSEPNLLNRITITIEANNQQVAKKVLHGSLLNQTSINKLLNSYFYEYNIHQDISLETLTLNLGEINFHDFNSLFPARLKMELNKAFSQYQINNHKEEILLNKTISNQITDKPSISGDNNLINAENFIHSLYQKHSPLNLTESIEDNRNNDIKKLINQLTQIENKSALLLAKSCLSEQSLKRLLAIRQPALLSAINRRLSENTNEPQYQEEPVSPGQLILNALRYIQRHNTQNIPKPDTKVISHITAELNKSSQHDEPIMTLFRQAVTHHSPLNKWLKQLWQTIPISQLCKKHLSVQEYQYLSEHFISNKADENRSNSESAPDISVTGVNNRNQLRTINKSHSKSVLLPEKTTLYQVSNTGILILWPMLPALFNQLGLLEEQKFIHRQAQFSAVNFLDYLIWETEETPTERKMLNNVLCGLMADENSESISIEPEKQLITTQWLDAIITQLPAWKKLSRNDVRQLFLQRPGELRINEQEINITIQQQPFDALLADWLWPLNIAKLPWLDRPLRIDWQNI</sequence>
<dbReference type="InterPro" id="IPR045538">
    <property type="entry name" value="CIS_TMP"/>
</dbReference>
<feature type="coiled-coil region" evidence="1">
    <location>
        <begin position="145"/>
        <end position="172"/>
    </location>
</feature>
<gene>
    <name evidence="2" type="ORF">BDD26_3184</name>
</gene>
<keyword evidence="3" id="KW-1185">Reference proteome</keyword>
<dbReference type="EMBL" id="QTUB01000001">
    <property type="protein sequence ID" value="REF28299.1"/>
    <property type="molecule type" value="Genomic_DNA"/>
</dbReference>
<comment type="caution">
    <text evidence="2">The sequence shown here is derived from an EMBL/GenBank/DDBJ whole genome shotgun (WGS) entry which is preliminary data.</text>
</comment>
<evidence type="ECO:0000313" key="2">
    <source>
        <dbReference type="EMBL" id="REF28299.1"/>
    </source>
</evidence>
<dbReference type="Proteomes" id="UP000256294">
    <property type="component" value="Unassembled WGS sequence"/>
</dbReference>
<keyword evidence="1" id="KW-0175">Coiled coil</keyword>
<accession>A0A3D9UFZ4</accession>
<protein>
    <submittedName>
        <fullName evidence="2">Uncharacterized protein</fullName>
    </submittedName>
</protein>
<organism evidence="2 3">
    <name type="scientific">Xenorhabdus cabanillasii</name>
    <dbReference type="NCBI Taxonomy" id="351673"/>
    <lineage>
        <taxon>Bacteria</taxon>
        <taxon>Pseudomonadati</taxon>
        <taxon>Pseudomonadota</taxon>
        <taxon>Gammaproteobacteria</taxon>
        <taxon>Enterobacterales</taxon>
        <taxon>Morganellaceae</taxon>
        <taxon>Xenorhabdus</taxon>
    </lineage>
</organism>
<proteinExistence type="predicted"/>
<dbReference type="AlphaFoldDB" id="A0A3D9UFZ4"/>
<dbReference type="RefSeq" id="WP_115827064.1">
    <property type="nucleotide sequence ID" value="NZ_QTUB01000001.1"/>
</dbReference>